<proteinExistence type="predicted"/>
<accession>A0A6N9YFY8</accession>
<feature type="region of interest" description="Disordered" evidence="1">
    <location>
        <begin position="75"/>
        <end position="101"/>
    </location>
</feature>
<dbReference type="RefSeq" id="WP_163815050.1">
    <property type="nucleotide sequence ID" value="NZ_JAAGOB010000001.1"/>
</dbReference>
<keyword evidence="5" id="KW-1185">Reference proteome</keyword>
<gene>
    <name evidence="4" type="ORF">G1H11_00530</name>
</gene>
<comment type="caution">
    <text evidence="4">The sequence shown here is derived from an EMBL/GenBank/DDBJ whole genome shotgun (WGS) entry which is preliminary data.</text>
</comment>
<evidence type="ECO:0000313" key="5">
    <source>
        <dbReference type="Proteomes" id="UP000469185"/>
    </source>
</evidence>
<dbReference type="Proteomes" id="UP000469185">
    <property type="component" value="Unassembled WGS sequence"/>
</dbReference>
<keyword evidence="2" id="KW-0472">Membrane</keyword>
<protein>
    <submittedName>
        <fullName evidence="4">LysM peptidoglycan-binding domain-containing protein</fullName>
    </submittedName>
</protein>
<dbReference type="EMBL" id="JAAGOB010000001">
    <property type="protein sequence ID" value="NED93799.1"/>
    <property type="molecule type" value="Genomic_DNA"/>
</dbReference>
<feature type="domain" description="LysM" evidence="3">
    <location>
        <begin position="142"/>
        <end position="192"/>
    </location>
</feature>
<feature type="transmembrane region" description="Helical" evidence="2">
    <location>
        <begin position="110"/>
        <end position="128"/>
    </location>
</feature>
<feature type="compositionally biased region" description="Low complexity" evidence="1">
    <location>
        <begin position="10"/>
        <end position="20"/>
    </location>
</feature>
<organism evidence="4 5">
    <name type="scientific">Phytoactinopolyspora alkaliphila</name>
    <dbReference type="NCBI Taxonomy" id="1783498"/>
    <lineage>
        <taxon>Bacteria</taxon>
        <taxon>Bacillati</taxon>
        <taxon>Actinomycetota</taxon>
        <taxon>Actinomycetes</taxon>
        <taxon>Jiangellales</taxon>
        <taxon>Jiangellaceae</taxon>
        <taxon>Phytoactinopolyspora</taxon>
    </lineage>
</organism>
<feature type="region of interest" description="Disordered" evidence="1">
    <location>
        <begin position="1"/>
        <end position="31"/>
    </location>
</feature>
<name>A0A6N9YFY8_9ACTN</name>
<evidence type="ECO:0000259" key="3">
    <source>
        <dbReference type="SMART" id="SM00257"/>
    </source>
</evidence>
<keyword evidence="2" id="KW-0812">Transmembrane</keyword>
<keyword evidence="2" id="KW-1133">Transmembrane helix</keyword>
<dbReference type="InterPro" id="IPR018392">
    <property type="entry name" value="LysM"/>
</dbReference>
<evidence type="ECO:0000256" key="2">
    <source>
        <dbReference type="SAM" id="Phobius"/>
    </source>
</evidence>
<evidence type="ECO:0000256" key="1">
    <source>
        <dbReference type="SAM" id="MobiDB-lite"/>
    </source>
</evidence>
<sequence>MSITFTRPVGDAGADTAATNGYGGQEAGRRVGCHSPELSAQVELGGQRAEPVTPEAPARRVRVAPVPRPVRVVSRATQEDAPLRSSGRLGCDSPAAPSVHGSRLTRRGRLAVTVAWLVLAVVAVWPVLGGDGGTGSSGETTSVRVDVGDTLWELALEANPQADPRGVVSAIVEINGLRDAGDIRPGDRLQIPVAVD</sequence>
<dbReference type="Pfam" id="PF01476">
    <property type="entry name" value="LysM"/>
    <property type="match status" value="1"/>
</dbReference>
<dbReference type="SMART" id="SM00257">
    <property type="entry name" value="LysM"/>
    <property type="match status" value="1"/>
</dbReference>
<dbReference type="InterPro" id="IPR036779">
    <property type="entry name" value="LysM_dom_sf"/>
</dbReference>
<evidence type="ECO:0000313" key="4">
    <source>
        <dbReference type="EMBL" id="NED93799.1"/>
    </source>
</evidence>
<dbReference type="Gene3D" id="3.10.350.10">
    <property type="entry name" value="LysM domain"/>
    <property type="match status" value="1"/>
</dbReference>
<dbReference type="AlphaFoldDB" id="A0A6N9YFY8"/>
<reference evidence="4 5" key="1">
    <citation type="submission" date="2020-02" db="EMBL/GenBank/DDBJ databases">
        <authorList>
            <person name="Li X.-J."/>
            <person name="Feng X.-M."/>
        </authorList>
    </citation>
    <scope>NUCLEOTIDE SEQUENCE [LARGE SCALE GENOMIC DNA]</scope>
    <source>
        <strain evidence="4 5">CGMCC 4.7225</strain>
    </source>
</reference>